<evidence type="ECO:0000256" key="1">
    <source>
        <dbReference type="SAM" id="MobiDB-lite"/>
    </source>
</evidence>
<comment type="caution">
    <text evidence="3">The sequence shown here is derived from an EMBL/GenBank/DDBJ whole genome shotgun (WGS) entry which is preliminary data.</text>
</comment>
<gene>
    <name evidence="3" type="ORF">AGLY_017413</name>
</gene>
<protein>
    <submittedName>
        <fullName evidence="3">Uncharacterized protein</fullName>
    </submittedName>
</protein>
<proteinExistence type="predicted"/>
<dbReference type="AlphaFoldDB" id="A0A6G0SUW5"/>
<evidence type="ECO:0000313" key="4">
    <source>
        <dbReference type="Proteomes" id="UP000475862"/>
    </source>
</evidence>
<feature type="transmembrane region" description="Helical" evidence="2">
    <location>
        <begin position="166"/>
        <end position="186"/>
    </location>
</feature>
<evidence type="ECO:0000313" key="3">
    <source>
        <dbReference type="EMBL" id="KAE9522153.1"/>
    </source>
</evidence>
<accession>A0A6G0SUW5</accession>
<dbReference type="Proteomes" id="UP000475862">
    <property type="component" value="Unassembled WGS sequence"/>
</dbReference>
<feature type="non-terminal residue" evidence="3">
    <location>
        <position position="1"/>
    </location>
</feature>
<keyword evidence="2" id="KW-1133">Transmembrane helix</keyword>
<organism evidence="3 4">
    <name type="scientific">Aphis glycines</name>
    <name type="common">Soybean aphid</name>
    <dbReference type="NCBI Taxonomy" id="307491"/>
    <lineage>
        <taxon>Eukaryota</taxon>
        <taxon>Metazoa</taxon>
        <taxon>Ecdysozoa</taxon>
        <taxon>Arthropoda</taxon>
        <taxon>Hexapoda</taxon>
        <taxon>Insecta</taxon>
        <taxon>Pterygota</taxon>
        <taxon>Neoptera</taxon>
        <taxon>Paraneoptera</taxon>
        <taxon>Hemiptera</taxon>
        <taxon>Sternorrhyncha</taxon>
        <taxon>Aphidomorpha</taxon>
        <taxon>Aphidoidea</taxon>
        <taxon>Aphididae</taxon>
        <taxon>Aphidini</taxon>
        <taxon>Aphis</taxon>
        <taxon>Aphis</taxon>
    </lineage>
</organism>
<keyword evidence="2" id="KW-0812">Transmembrane</keyword>
<keyword evidence="4" id="KW-1185">Reference proteome</keyword>
<feature type="region of interest" description="Disordered" evidence="1">
    <location>
        <begin position="88"/>
        <end position="107"/>
    </location>
</feature>
<evidence type="ECO:0000256" key="2">
    <source>
        <dbReference type="SAM" id="Phobius"/>
    </source>
</evidence>
<feature type="non-terminal residue" evidence="3">
    <location>
        <position position="196"/>
    </location>
</feature>
<sequence>TYPQYYKSQANKGNTTKEYVDFPNNCRQKVTQEGINTARQLRKIHSNSLPIDEGIQFVCTNALYRSLRYTIIVDPFLQCLADNADRSQAQQRTIRHTKPPRTPDSRRSPPFYLCIRTTAEPRFPSTLPPVVLCTDYGSTVIVYLHNTIRTNYSHHVPIPYGYREFISIYMFSICYMLFVSFILLYARKVINIIKEN</sequence>
<name>A0A6G0SUW5_APHGL</name>
<reference evidence="3 4" key="1">
    <citation type="submission" date="2019-08" db="EMBL/GenBank/DDBJ databases">
        <title>The genome of the soybean aphid Biotype 1, its phylome, world population structure and adaptation to the North American continent.</title>
        <authorList>
            <person name="Giordano R."/>
            <person name="Donthu R.K."/>
            <person name="Hernandez A.G."/>
            <person name="Wright C.L."/>
            <person name="Zimin A.V."/>
        </authorList>
    </citation>
    <scope>NUCLEOTIDE SEQUENCE [LARGE SCALE GENOMIC DNA]</scope>
    <source>
        <tissue evidence="3">Whole aphids</tissue>
    </source>
</reference>
<dbReference type="EMBL" id="VYZN01001597">
    <property type="protein sequence ID" value="KAE9522153.1"/>
    <property type="molecule type" value="Genomic_DNA"/>
</dbReference>
<keyword evidence="2" id="KW-0472">Membrane</keyword>